<organism evidence="1 2">
    <name type="scientific">Rothia nasimurium</name>
    <dbReference type="NCBI Taxonomy" id="85336"/>
    <lineage>
        <taxon>Bacteria</taxon>
        <taxon>Bacillati</taxon>
        <taxon>Actinomycetota</taxon>
        <taxon>Actinomycetes</taxon>
        <taxon>Micrococcales</taxon>
        <taxon>Micrococcaceae</taxon>
        <taxon>Rothia</taxon>
    </lineage>
</organism>
<proteinExistence type="predicted"/>
<comment type="caution">
    <text evidence="1">The sequence shown here is derived from an EMBL/GenBank/DDBJ whole genome shotgun (WGS) entry which is preliminary data.</text>
</comment>
<dbReference type="Proteomes" id="UP000192359">
    <property type="component" value="Unassembled WGS sequence"/>
</dbReference>
<accession>A0A1Y1RRH7</accession>
<dbReference type="EMBL" id="LXWF01000006">
    <property type="protein sequence ID" value="ORC24124.1"/>
    <property type="molecule type" value="Genomic_DNA"/>
</dbReference>
<protein>
    <submittedName>
        <fullName evidence="1">Uncharacterized protein</fullName>
    </submittedName>
</protein>
<dbReference type="RefSeq" id="WP_083090867.1">
    <property type="nucleotide sequence ID" value="NZ_LXWF01000006.1"/>
</dbReference>
<name>A0A1Y1RRH7_9MICC</name>
<sequence length="151" mass="17389">MNINPKKSMDQSMAKIEKFKFIDSQGKELHLDSRQETTKGFFGRIKTKNYLKVSIDDVWAEFDADDFHTVDLATGEIIESTASIDGPVFITNVDFAQEGSLFWEHIQAIPAHRWVICFANLDERPIRAIFTNEHFTEFLEILDPTPLKCSF</sequence>
<evidence type="ECO:0000313" key="2">
    <source>
        <dbReference type="Proteomes" id="UP000192359"/>
    </source>
</evidence>
<reference evidence="1 2" key="1">
    <citation type="submission" date="2016-05" db="EMBL/GenBank/DDBJ databases">
        <title>Draft genome sequence of a porcine commensal Rothia nasimurium.</title>
        <authorList>
            <person name="Gaiser R.A."/>
            <person name="Van Baarlen P."/>
            <person name="Wells J.M."/>
        </authorList>
    </citation>
    <scope>NUCLEOTIDE SEQUENCE [LARGE SCALE GENOMIC DNA]</scope>
    <source>
        <strain evidence="1 2">PT-32</strain>
    </source>
</reference>
<evidence type="ECO:0000313" key="1">
    <source>
        <dbReference type="EMBL" id="ORC24124.1"/>
    </source>
</evidence>
<keyword evidence="2" id="KW-1185">Reference proteome</keyword>
<gene>
    <name evidence="1" type="ORF">A7979_10335</name>
</gene>
<dbReference type="AlphaFoldDB" id="A0A1Y1RRH7"/>